<name>A0A1C6V4J7_9ACTN</name>
<reference evidence="2 3" key="1">
    <citation type="submission" date="2016-06" db="EMBL/GenBank/DDBJ databases">
        <authorList>
            <person name="Kjaerup R.B."/>
            <person name="Dalgaard T.S."/>
            <person name="Juul-Madsen H.R."/>
        </authorList>
    </citation>
    <scope>NUCLEOTIDE SEQUENCE [LARGE SCALE GENOMIC DNA]</scope>
    <source>
        <strain evidence="2 3">DSM 43363</strain>
    </source>
</reference>
<protein>
    <recommendedName>
        <fullName evidence="4">Basic membrane protein</fullName>
    </recommendedName>
</protein>
<evidence type="ECO:0000313" key="2">
    <source>
        <dbReference type="EMBL" id="SCL61236.1"/>
    </source>
</evidence>
<dbReference type="AlphaFoldDB" id="A0A1C6V4J7"/>
<dbReference type="STRING" id="47871.GA0070608_2439"/>
<dbReference type="Proteomes" id="UP000199343">
    <property type="component" value="Unassembled WGS sequence"/>
</dbReference>
<dbReference type="Gene3D" id="3.40.50.2300">
    <property type="match status" value="1"/>
</dbReference>
<feature type="transmembrane region" description="Helical" evidence="1">
    <location>
        <begin position="9"/>
        <end position="28"/>
    </location>
</feature>
<keyword evidence="1" id="KW-0472">Membrane</keyword>
<evidence type="ECO:0000256" key="1">
    <source>
        <dbReference type="SAM" id="Phobius"/>
    </source>
</evidence>
<organism evidence="2 3">
    <name type="scientific">Micromonospora peucetia</name>
    <dbReference type="NCBI Taxonomy" id="47871"/>
    <lineage>
        <taxon>Bacteria</taxon>
        <taxon>Bacillati</taxon>
        <taxon>Actinomycetota</taxon>
        <taxon>Actinomycetes</taxon>
        <taxon>Micromonosporales</taxon>
        <taxon>Micromonosporaceae</taxon>
        <taxon>Micromonospora</taxon>
    </lineage>
</organism>
<evidence type="ECO:0008006" key="4">
    <source>
        <dbReference type="Google" id="ProtNLM"/>
    </source>
</evidence>
<evidence type="ECO:0000313" key="3">
    <source>
        <dbReference type="Proteomes" id="UP000199343"/>
    </source>
</evidence>
<keyword evidence="1" id="KW-0812">Transmembrane</keyword>
<keyword evidence="1" id="KW-1133">Transmembrane helix</keyword>
<gene>
    <name evidence="2" type="ORF">GA0070608_2439</name>
</gene>
<dbReference type="EMBL" id="FMIC01000002">
    <property type="protein sequence ID" value="SCL61236.1"/>
    <property type="molecule type" value="Genomic_DNA"/>
</dbReference>
<accession>A0A1C6V4J7</accession>
<sequence>MRWLWGRPLWWYAVAGMVAVVLVGWAVWPDEEPEPRQREYRAETACLLTGNQGVVAAEARPVWAGMQEASLTTQVKVQYLEVDGPQTVENAETFLASLVQSRCDVVLTVGGAPVEAVRATAARFPATRFVAFGPAVATHNVSVVEASDRDAVQREARGIVAGLASGKD</sequence>
<proteinExistence type="predicted"/>